<dbReference type="EMBL" id="JACAGB010000018">
    <property type="protein sequence ID" value="KAF6316240.1"/>
    <property type="molecule type" value="Genomic_DNA"/>
</dbReference>
<dbReference type="Proteomes" id="UP000558488">
    <property type="component" value="Unassembled WGS sequence"/>
</dbReference>
<organism evidence="1 2">
    <name type="scientific">Pipistrellus kuhlii</name>
    <name type="common">Kuhl's pipistrelle</name>
    <dbReference type="NCBI Taxonomy" id="59472"/>
    <lineage>
        <taxon>Eukaryota</taxon>
        <taxon>Metazoa</taxon>
        <taxon>Chordata</taxon>
        <taxon>Craniata</taxon>
        <taxon>Vertebrata</taxon>
        <taxon>Euteleostomi</taxon>
        <taxon>Mammalia</taxon>
        <taxon>Eutheria</taxon>
        <taxon>Laurasiatheria</taxon>
        <taxon>Chiroptera</taxon>
        <taxon>Yangochiroptera</taxon>
        <taxon>Vespertilionidae</taxon>
        <taxon>Pipistrellus</taxon>
    </lineage>
</organism>
<proteinExistence type="predicted"/>
<reference evidence="1 2" key="1">
    <citation type="journal article" date="2020" name="Nature">
        <title>Six reference-quality genomes reveal evolution of bat adaptations.</title>
        <authorList>
            <person name="Jebb D."/>
            <person name="Huang Z."/>
            <person name="Pippel M."/>
            <person name="Hughes G.M."/>
            <person name="Lavrichenko K."/>
            <person name="Devanna P."/>
            <person name="Winkler S."/>
            <person name="Jermiin L.S."/>
            <person name="Skirmuntt E.C."/>
            <person name="Katzourakis A."/>
            <person name="Burkitt-Gray L."/>
            <person name="Ray D.A."/>
            <person name="Sullivan K.A.M."/>
            <person name="Roscito J.G."/>
            <person name="Kirilenko B.M."/>
            <person name="Davalos L.M."/>
            <person name="Corthals A.P."/>
            <person name="Power M.L."/>
            <person name="Jones G."/>
            <person name="Ransome R.D."/>
            <person name="Dechmann D.K.N."/>
            <person name="Locatelli A.G."/>
            <person name="Puechmaille S.J."/>
            <person name="Fedrigo O."/>
            <person name="Jarvis E.D."/>
            <person name="Hiller M."/>
            <person name="Vernes S.C."/>
            <person name="Myers E.W."/>
            <person name="Teeling E.C."/>
        </authorList>
    </citation>
    <scope>NUCLEOTIDE SEQUENCE [LARGE SCALE GENOMIC DNA]</scope>
    <source>
        <strain evidence="1">MPipKuh1</strain>
        <tissue evidence="1">Flight muscle</tissue>
    </source>
</reference>
<accession>A0A7J7UTJ5</accession>
<name>A0A7J7UTJ5_PIPKU</name>
<gene>
    <name evidence="1" type="ORF">mPipKuh1_008742</name>
</gene>
<evidence type="ECO:0000313" key="1">
    <source>
        <dbReference type="EMBL" id="KAF6316240.1"/>
    </source>
</evidence>
<keyword evidence="2" id="KW-1185">Reference proteome</keyword>
<dbReference type="AlphaFoldDB" id="A0A7J7UTJ5"/>
<sequence>MVFGDCLLLLSLNAHSCLHKIYLGELSVQGSPNSVITPPPSQGGSVEGAEGYTLAVEYNMHATWKGWGEQYVYTNPWDKGPGQEALSKGVHLPPGREGSCEAIGEGGICPGEVQLPLLLLSSQPKLEGC</sequence>
<protein>
    <submittedName>
        <fullName evidence="1">Uncharacterized protein</fullName>
    </submittedName>
</protein>
<evidence type="ECO:0000313" key="2">
    <source>
        <dbReference type="Proteomes" id="UP000558488"/>
    </source>
</evidence>
<comment type="caution">
    <text evidence="1">The sequence shown here is derived from an EMBL/GenBank/DDBJ whole genome shotgun (WGS) entry which is preliminary data.</text>
</comment>